<dbReference type="InterPro" id="IPR014729">
    <property type="entry name" value="Rossmann-like_a/b/a_fold"/>
</dbReference>
<dbReference type="PANTHER" id="PTHR46268:SF27">
    <property type="entry name" value="UNIVERSAL STRESS PROTEIN RV2623"/>
    <property type="match status" value="1"/>
</dbReference>
<keyword evidence="2" id="KW-0547">Nucleotide-binding</keyword>
<keyword evidence="6" id="KW-1185">Reference proteome</keyword>
<evidence type="ECO:0000256" key="2">
    <source>
        <dbReference type="ARBA" id="ARBA00022741"/>
    </source>
</evidence>
<name>A0A1M5A9Q6_STRHI</name>
<dbReference type="AlphaFoldDB" id="A0A1M5A9Q6"/>
<evidence type="ECO:0000256" key="1">
    <source>
        <dbReference type="ARBA" id="ARBA00008791"/>
    </source>
</evidence>
<organism evidence="5 6">
    <name type="scientific">Streptoalloteichus hindustanus</name>
    <dbReference type="NCBI Taxonomy" id="2017"/>
    <lineage>
        <taxon>Bacteria</taxon>
        <taxon>Bacillati</taxon>
        <taxon>Actinomycetota</taxon>
        <taxon>Actinomycetes</taxon>
        <taxon>Pseudonocardiales</taxon>
        <taxon>Pseudonocardiaceae</taxon>
        <taxon>Streptoalloteichus</taxon>
    </lineage>
</organism>
<protein>
    <submittedName>
        <fullName evidence="5">Nucleotide-binding universal stress protein, UspA family</fullName>
    </submittedName>
</protein>
<dbReference type="SUPFAM" id="SSF52402">
    <property type="entry name" value="Adenine nucleotide alpha hydrolases-like"/>
    <property type="match status" value="2"/>
</dbReference>
<dbReference type="Pfam" id="PF00582">
    <property type="entry name" value="Usp"/>
    <property type="match status" value="2"/>
</dbReference>
<dbReference type="InterPro" id="IPR006016">
    <property type="entry name" value="UspA"/>
</dbReference>
<dbReference type="Gene3D" id="3.40.50.620">
    <property type="entry name" value="HUPs"/>
    <property type="match status" value="2"/>
</dbReference>
<evidence type="ECO:0000256" key="3">
    <source>
        <dbReference type="ARBA" id="ARBA00022840"/>
    </source>
</evidence>
<dbReference type="InterPro" id="IPR006015">
    <property type="entry name" value="Universal_stress_UspA"/>
</dbReference>
<dbReference type="GO" id="GO:0005524">
    <property type="term" value="F:ATP binding"/>
    <property type="evidence" value="ECO:0007669"/>
    <property type="project" value="UniProtKB-KW"/>
</dbReference>
<reference evidence="5 6" key="1">
    <citation type="submission" date="2016-11" db="EMBL/GenBank/DDBJ databases">
        <authorList>
            <person name="Jaros S."/>
            <person name="Januszkiewicz K."/>
            <person name="Wedrychowicz H."/>
        </authorList>
    </citation>
    <scope>NUCLEOTIDE SEQUENCE [LARGE SCALE GENOMIC DNA]</scope>
    <source>
        <strain evidence="5 6">DSM 44523</strain>
    </source>
</reference>
<dbReference type="PRINTS" id="PR01438">
    <property type="entry name" value="UNVRSLSTRESS"/>
</dbReference>
<sequence length="298" mass="31386">MSAPVHGAVVVGFDGSEISRQAALWGAAEADSRRRSLHLLHAFHWPVVEQMRLRLPAGVVAEEPVREWVEGALADVADQCRGARPGLAVTTGIAVGDPVDVLSGASGDAELVVVGHAGLSATERVLLGSTAAELVRHAICPVIVLPAGATPPTEALGRRVVVGVDGSEVSHRAIDFAFDFASRHEHELVAVHAWADLPLDALAPVRVWDFDWDEVRSEATELLSASLAGFQERHPDVPVHRLVTTERPIEALVEAAANAALLVVGSHGRGALGRALLGSVSHAVLNRADCPVAVLRHT</sequence>
<comment type="similarity">
    <text evidence="1">Belongs to the universal stress protein A family.</text>
</comment>
<evidence type="ECO:0000313" key="5">
    <source>
        <dbReference type="EMBL" id="SHF27018.1"/>
    </source>
</evidence>
<keyword evidence="3" id="KW-0067">ATP-binding</keyword>
<dbReference type="STRING" id="2017.SAMN05444320_10329"/>
<feature type="domain" description="UspA" evidence="4">
    <location>
        <begin position="158"/>
        <end position="296"/>
    </location>
</feature>
<proteinExistence type="inferred from homology"/>
<dbReference type="Proteomes" id="UP000184501">
    <property type="component" value="Unassembled WGS sequence"/>
</dbReference>
<evidence type="ECO:0000259" key="4">
    <source>
        <dbReference type="Pfam" id="PF00582"/>
    </source>
</evidence>
<gene>
    <name evidence="5" type="ORF">SAMN05444320_10329</name>
</gene>
<dbReference type="EMBL" id="FQVN01000003">
    <property type="protein sequence ID" value="SHF27018.1"/>
    <property type="molecule type" value="Genomic_DNA"/>
</dbReference>
<dbReference type="RefSeq" id="WP_073482484.1">
    <property type="nucleotide sequence ID" value="NZ_FQVN01000003.1"/>
</dbReference>
<dbReference type="PANTHER" id="PTHR46268">
    <property type="entry name" value="STRESS RESPONSE PROTEIN NHAX"/>
    <property type="match status" value="1"/>
</dbReference>
<feature type="domain" description="UspA" evidence="4">
    <location>
        <begin position="9"/>
        <end position="146"/>
    </location>
</feature>
<evidence type="ECO:0000313" key="6">
    <source>
        <dbReference type="Proteomes" id="UP000184501"/>
    </source>
</evidence>
<dbReference type="OrthoDB" id="3404132at2"/>
<accession>A0A1M5A9Q6</accession>